<proteinExistence type="predicted"/>
<organism evidence="2 3">
    <name type="scientific">Tautonia sociabilis</name>
    <dbReference type="NCBI Taxonomy" id="2080755"/>
    <lineage>
        <taxon>Bacteria</taxon>
        <taxon>Pseudomonadati</taxon>
        <taxon>Planctomycetota</taxon>
        <taxon>Planctomycetia</taxon>
        <taxon>Isosphaerales</taxon>
        <taxon>Isosphaeraceae</taxon>
        <taxon>Tautonia</taxon>
    </lineage>
</organism>
<dbReference type="PROSITE" id="PS51462">
    <property type="entry name" value="NUDIX"/>
    <property type="match status" value="1"/>
</dbReference>
<name>A0A432MM25_9BACT</name>
<dbReference type="Proteomes" id="UP000280296">
    <property type="component" value="Unassembled WGS sequence"/>
</dbReference>
<accession>A0A432MM25</accession>
<dbReference type="EMBL" id="RYZH01000010">
    <property type="protein sequence ID" value="RUL88471.1"/>
    <property type="molecule type" value="Genomic_DNA"/>
</dbReference>
<dbReference type="InterPro" id="IPR015797">
    <property type="entry name" value="NUDIX_hydrolase-like_dom_sf"/>
</dbReference>
<protein>
    <submittedName>
        <fullName evidence="2">NUDIX hydrolase</fullName>
    </submittedName>
</protein>
<comment type="caution">
    <text evidence="2">The sequence shown here is derived from an EMBL/GenBank/DDBJ whole genome shotgun (WGS) entry which is preliminary data.</text>
</comment>
<dbReference type="SUPFAM" id="SSF55811">
    <property type="entry name" value="Nudix"/>
    <property type="match status" value="1"/>
</dbReference>
<keyword evidence="3" id="KW-1185">Reference proteome</keyword>
<evidence type="ECO:0000313" key="3">
    <source>
        <dbReference type="Proteomes" id="UP000280296"/>
    </source>
</evidence>
<evidence type="ECO:0000259" key="1">
    <source>
        <dbReference type="PROSITE" id="PS51462"/>
    </source>
</evidence>
<dbReference type="RefSeq" id="WP_126724606.1">
    <property type="nucleotide sequence ID" value="NZ_RYZH01000010.1"/>
</dbReference>
<dbReference type="OrthoDB" id="7066556at2"/>
<dbReference type="CDD" id="cd03424">
    <property type="entry name" value="NUDIX_ADPRase_Nudt5_UGPPase_Nudt14"/>
    <property type="match status" value="1"/>
</dbReference>
<reference evidence="2 3" key="2">
    <citation type="submission" date="2019-01" db="EMBL/GenBank/DDBJ databases">
        <title>Tautonia sociabilis, a novel thermotolerant planctomycete of Isosphaeraceae family, isolated from a 4000 m deep subterranean habitat.</title>
        <authorList>
            <person name="Kovaleva O.L."/>
            <person name="Elcheninov A.G."/>
            <person name="Van Heerden E."/>
            <person name="Toshchakov S.V."/>
            <person name="Novikov A."/>
            <person name="Bonch-Osmolovskaya E.A."/>
            <person name="Kublanov I.V."/>
        </authorList>
    </citation>
    <scope>NUCLEOTIDE SEQUENCE [LARGE SCALE GENOMIC DNA]</scope>
    <source>
        <strain evidence="2 3">GM2012</strain>
    </source>
</reference>
<keyword evidence="2" id="KW-0378">Hydrolase</keyword>
<dbReference type="Gene3D" id="3.90.79.10">
    <property type="entry name" value="Nucleoside Triphosphate Pyrophosphohydrolase"/>
    <property type="match status" value="1"/>
</dbReference>
<dbReference type="InterPro" id="IPR000086">
    <property type="entry name" value="NUDIX_hydrolase_dom"/>
</dbReference>
<feature type="domain" description="Nudix hydrolase" evidence="1">
    <location>
        <begin position="32"/>
        <end position="192"/>
    </location>
</feature>
<dbReference type="AlphaFoldDB" id="A0A432MM25"/>
<dbReference type="Pfam" id="PF00293">
    <property type="entry name" value="NUDIX"/>
    <property type="match status" value="1"/>
</dbReference>
<dbReference type="GO" id="GO:0016787">
    <property type="term" value="F:hydrolase activity"/>
    <property type="evidence" value="ECO:0007669"/>
    <property type="project" value="UniProtKB-KW"/>
</dbReference>
<evidence type="ECO:0000313" key="2">
    <source>
        <dbReference type="EMBL" id="RUL88471.1"/>
    </source>
</evidence>
<reference evidence="2 3" key="1">
    <citation type="submission" date="2018-12" db="EMBL/GenBank/DDBJ databases">
        <authorList>
            <person name="Toschakov S.V."/>
        </authorList>
    </citation>
    <scope>NUCLEOTIDE SEQUENCE [LARGE SCALE GENOMIC DNA]</scope>
    <source>
        <strain evidence="2 3">GM2012</strain>
    </source>
</reference>
<sequence>MIEPWRVERTSYSYRDRWLTVRSDDCRTASGRPVAPFHVLELPTWLNVVALTAEGRIVLVTEYRHGTGEILTGLPSGAMEPDDPDPEAAARRELLEETGHGGGTFVSLGRFPANPANQTNDVCCFLAVGVAELAPQRLDPSEEILVTTEPFADWLSRLGCPEVRVQVSHVAAAMLAARVIAEGRFPELSEFQGRLDRSGGAG</sequence>
<gene>
    <name evidence="2" type="ORF">TsocGM_07080</name>
</gene>